<dbReference type="EMBL" id="WNKC01000004">
    <property type="protein sequence ID" value="MVF05179.1"/>
    <property type="molecule type" value="Genomic_DNA"/>
</dbReference>
<dbReference type="RefSeq" id="WP_151265876.1">
    <property type="nucleotide sequence ID" value="NZ_WNKC01000004.1"/>
</dbReference>
<comment type="caution">
    <text evidence="1">The sequence shown here is derived from an EMBL/GenBank/DDBJ whole genome shotgun (WGS) entry which is preliminary data.</text>
</comment>
<accession>A0ABD6I221</accession>
<protein>
    <submittedName>
        <fullName evidence="1">Uncharacterized protein</fullName>
    </submittedName>
</protein>
<proteinExistence type="predicted"/>
<gene>
    <name evidence="1" type="ORF">GMA22_18225</name>
</gene>
<dbReference type="Proteomes" id="UP000443014">
    <property type="component" value="Unassembled WGS sequence"/>
</dbReference>
<organism evidence="1 2">
    <name type="scientific">Serratia marcescens</name>
    <dbReference type="NCBI Taxonomy" id="615"/>
    <lineage>
        <taxon>Bacteria</taxon>
        <taxon>Pseudomonadati</taxon>
        <taxon>Pseudomonadota</taxon>
        <taxon>Gammaproteobacteria</taxon>
        <taxon>Enterobacterales</taxon>
        <taxon>Yersiniaceae</taxon>
        <taxon>Serratia</taxon>
    </lineage>
</organism>
<evidence type="ECO:0000313" key="1">
    <source>
        <dbReference type="EMBL" id="MVF05179.1"/>
    </source>
</evidence>
<reference evidence="1 2" key="1">
    <citation type="submission" date="2019-11" db="EMBL/GenBank/DDBJ databases">
        <title>Whole genome sequence of a plant growth promoting strain Serratia marcescens BTL07 isolated from the rhizoplane of Chili (Capsicum annuum).</title>
        <authorList>
            <person name="Dutta S."/>
            <person name="Khatun A."/>
            <person name="Gupta D.R."/>
            <person name="Surovy M.Z."/>
            <person name="Rahman M.M."/>
            <person name="Mahmud N.U."/>
            <person name="Emes R."/>
            <person name="Warry A."/>
            <person name="West H."/>
            <person name="Clarke M.L."/>
            <person name="Islam M.T."/>
        </authorList>
    </citation>
    <scope>NUCLEOTIDE SEQUENCE [LARGE SCALE GENOMIC DNA]</scope>
    <source>
        <strain evidence="1 2">BTL07</strain>
    </source>
</reference>
<name>A0ABD6I221_SERMA</name>
<dbReference type="AlphaFoldDB" id="A0ABD6I221"/>
<sequence length="77" mass="8613">MSQEITLEQATERAHQSEIVCRLIESYPHQLESGEVTALATLLARLTGNVTAWLMEEQAQREALEANMKTITGEVEL</sequence>
<evidence type="ECO:0000313" key="2">
    <source>
        <dbReference type="Proteomes" id="UP000443014"/>
    </source>
</evidence>